<sequence length="74" mass="7447">VNVAVVGATGQVGGVLRALLADRGLPLGDLRFFASSRSAGTSLSWGDGEIVVEDVESTDWSGIDLALMSAGKGA</sequence>
<dbReference type="EMBL" id="UINC01042769">
    <property type="protein sequence ID" value="SVB45853.1"/>
    <property type="molecule type" value="Genomic_DNA"/>
</dbReference>
<accession>A0A382E789</accession>
<dbReference type="SMART" id="SM00859">
    <property type="entry name" value="Semialdhyde_dh"/>
    <property type="match status" value="1"/>
</dbReference>
<proteinExistence type="predicted"/>
<dbReference type="Gene3D" id="3.40.50.720">
    <property type="entry name" value="NAD(P)-binding Rossmann-like Domain"/>
    <property type="match status" value="1"/>
</dbReference>
<name>A0A382E789_9ZZZZ</name>
<dbReference type="AlphaFoldDB" id="A0A382E789"/>
<dbReference type="InterPro" id="IPR000534">
    <property type="entry name" value="Semialdehyde_DH_NAD-bd"/>
</dbReference>
<protein>
    <recommendedName>
        <fullName evidence="1">Semialdehyde dehydrogenase NAD-binding domain-containing protein</fullName>
    </recommendedName>
</protein>
<feature type="domain" description="Semialdehyde dehydrogenase NAD-binding" evidence="1">
    <location>
        <begin position="2"/>
        <end position="74"/>
    </location>
</feature>
<gene>
    <name evidence="2" type="ORF">METZ01_LOCUS198707</name>
</gene>
<evidence type="ECO:0000313" key="2">
    <source>
        <dbReference type="EMBL" id="SVB45853.1"/>
    </source>
</evidence>
<feature type="non-terminal residue" evidence="2">
    <location>
        <position position="1"/>
    </location>
</feature>
<feature type="non-terminal residue" evidence="2">
    <location>
        <position position="74"/>
    </location>
</feature>
<dbReference type="InterPro" id="IPR036291">
    <property type="entry name" value="NAD(P)-bd_dom_sf"/>
</dbReference>
<dbReference type="Pfam" id="PF01118">
    <property type="entry name" value="Semialdhyde_dh"/>
    <property type="match status" value="1"/>
</dbReference>
<organism evidence="2">
    <name type="scientific">marine metagenome</name>
    <dbReference type="NCBI Taxonomy" id="408172"/>
    <lineage>
        <taxon>unclassified sequences</taxon>
        <taxon>metagenomes</taxon>
        <taxon>ecological metagenomes</taxon>
    </lineage>
</organism>
<dbReference type="PANTHER" id="PTHR46278">
    <property type="entry name" value="DEHYDROGENASE, PUTATIVE-RELATED"/>
    <property type="match status" value="1"/>
</dbReference>
<reference evidence="2" key="1">
    <citation type="submission" date="2018-05" db="EMBL/GenBank/DDBJ databases">
        <authorList>
            <person name="Lanie J.A."/>
            <person name="Ng W.-L."/>
            <person name="Kazmierczak K.M."/>
            <person name="Andrzejewski T.M."/>
            <person name="Davidsen T.M."/>
            <person name="Wayne K.J."/>
            <person name="Tettelin H."/>
            <person name="Glass J.I."/>
            <person name="Rusch D."/>
            <person name="Podicherti R."/>
            <person name="Tsui H.-C.T."/>
            <person name="Winkler M.E."/>
        </authorList>
    </citation>
    <scope>NUCLEOTIDE SEQUENCE</scope>
</reference>
<dbReference type="GO" id="GO:0016620">
    <property type="term" value="F:oxidoreductase activity, acting on the aldehyde or oxo group of donors, NAD or NADP as acceptor"/>
    <property type="evidence" value="ECO:0007669"/>
    <property type="project" value="InterPro"/>
</dbReference>
<evidence type="ECO:0000259" key="1">
    <source>
        <dbReference type="SMART" id="SM00859"/>
    </source>
</evidence>
<dbReference type="PANTHER" id="PTHR46278:SF2">
    <property type="entry name" value="ASPARTATE-SEMIALDEHYDE DEHYDROGENASE"/>
    <property type="match status" value="1"/>
</dbReference>
<dbReference type="GO" id="GO:0051287">
    <property type="term" value="F:NAD binding"/>
    <property type="evidence" value="ECO:0007669"/>
    <property type="project" value="InterPro"/>
</dbReference>
<dbReference type="SUPFAM" id="SSF51735">
    <property type="entry name" value="NAD(P)-binding Rossmann-fold domains"/>
    <property type="match status" value="1"/>
</dbReference>